<proteinExistence type="predicted"/>
<keyword evidence="1 4" id="KW-0732">Signal</keyword>
<keyword evidence="2" id="KW-1015">Disulfide bond</keyword>
<dbReference type="InterPro" id="IPR032104">
    <property type="entry name" value="Spaetzle"/>
</dbReference>
<dbReference type="PANTHER" id="PTHR23199:SF12">
    <property type="entry name" value="NEUROTROPHIN 1-RELATED"/>
    <property type="match status" value="1"/>
</dbReference>
<dbReference type="InterPro" id="IPR052444">
    <property type="entry name" value="Spz/Toll_ligand-like"/>
</dbReference>
<dbReference type="Proteomes" id="UP000410492">
    <property type="component" value="Unassembled WGS sequence"/>
</dbReference>
<gene>
    <name evidence="6" type="ORF">CALMAC_LOCUS14835</name>
</gene>
<dbReference type="PANTHER" id="PTHR23199">
    <property type="entry name" value="NEUROTROPHIN 1-RELATED"/>
    <property type="match status" value="1"/>
</dbReference>
<feature type="signal peptide" evidence="4">
    <location>
        <begin position="1"/>
        <end position="22"/>
    </location>
</feature>
<feature type="domain" description="Spaetzle" evidence="5">
    <location>
        <begin position="100"/>
        <end position="192"/>
    </location>
</feature>
<dbReference type="GO" id="GO:0008083">
    <property type="term" value="F:growth factor activity"/>
    <property type="evidence" value="ECO:0007669"/>
    <property type="project" value="TreeGrafter"/>
</dbReference>
<keyword evidence="3" id="KW-0325">Glycoprotein</keyword>
<dbReference type="GO" id="GO:0005121">
    <property type="term" value="F:Toll binding"/>
    <property type="evidence" value="ECO:0007669"/>
    <property type="project" value="TreeGrafter"/>
</dbReference>
<keyword evidence="7" id="KW-1185">Reference proteome</keyword>
<protein>
    <recommendedName>
        <fullName evidence="5">Spaetzle domain-containing protein</fullName>
    </recommendedName>
</protein>
<evidence type="ECO:0000256" key="2">
    <source>
        <dbReference type="ARBA" id="ARBA00023157"/>
    </source>
</evidence>
<evidence type="ECO:0000256" key="3">
    <source>
        <dbReference type="ARBA" id="ARBA00023180"/>
    </source>
</evidence>
<dbReference type="EMBL" id="CAACVG010010410">
    <property type="protein sequence ID" value="VEN55740.1"/>
    <property type="molecule type" value="Genomic_DNA"/>
</dbReference>
<accession>A0A653D6H4</accession>
<dbReference type="GO" id="GO:0045087">
    <property type="term" value="P:innate immune response"/>
    <property type="evidence" value="ECO:0007669"/>
    <property type="project" value="TreeGrafter"/>
</dbReference>
<dbReference type="SUPFAM" id="SSF57501">
    <property type="entry name" value="Cystine-knot cytokines"/>
    <property type="match status" value="1"/>
</dbReference>
<reference evidence="6 7" key="1">
    <citation type="submission" date="2019-01" db="EMBL/GenBank/DDBJ databases">
        <authorList>
            <person name="Sayadi A."/>
        </authorList>
    </citation>
    <scope>NUCLEOTIDE SEQUENCE [LARGE SCALE GENOMIC DNA]</scope>
</reference>
<dbReference type="Gene3D" id="2.10.90.10">
    <property type="entry name" value="Cystine-knot cytokines"/>
    <property type="match status" value="1"/>
</dbReference>
<feature type="chain" id="PRO_5024954114" description="Spaetzle domain-containing protein" evidence="4">
    <location>
        <begin position="23"/>
        <end position="194"/>
    </location>
</feature>
<dbReference type="InterPro" id="IPR029034">
    <property type="entry name" value="Cystine-knot_cytokine"/>
</dbReference>
<dbReference type="AlphaFoldDB" id="A0A653D6H4"/>
<evidence type="ECO:0000256" key="4">
    <source>
        <dbReference type="SAM" id="SignalP"/>
    </source>
</evidence>
<evidence type="ECO:0000259" key="5">
    <source>
        <dbReference type="Pfam" id="PF16077"/>
    </source>
</evidence>
<evidence type="ECO:0000256" key="1">
    <source>
        <dbReference type="ARBA" id="ARBA00022729"/>
    </source>
</evidence>
<dbReference type="GO" id="GO:0005615">
    <property type="term" value="C:extracellular space"/>
    <property type="evidence" value="ECO:0007669"/>
    <property type="project" value="UniProtKB-ARBA"/>
</dbReference>
<dbReference type="GO" id="GO:0021556">
    <property type="term" value="P:central nervous system formation"/>
    <property type="evidence" value="ECO:0007669"/>
    <property type="project" value="TreeGrafter"/>
</dbReference>
<dbReference type="Pfam" id="PF16077">
    <property type="entry name" value="Spaetzle"/>
    <property type="match status" value="1"/>
</dbReference>
<evidence type="ECO:0000313" key="7">
    <source>
        <dbReference type="Proteomes" id="UP000410492"/>
    </source>
</evidence>
<dbReference type="OrthoDB" id="6359065at2759"/>
<evidence type="ECO:0000313" key="6">
    <source>
        <dbReference type="EMBL" id="VEN55740.1"/>
    </source>
</evidence>
<organism evidence="6 7">
    <name type="scientific">Callosobruchus maculatus</name>
    <name type="common">Southern cowpea weevil</name>
    <name type="synonym">Pulse bruchid</name>
    <dbReference type="NCBI Taxonomy" id="64391"/>
    <lineage>
        <taxon>Eukaryota</taxon>
        <taxon>Metazoa</taxon>
        <taxon>Ecdysozoa</taxon>
        <taxon>Arthropoda</taxon>
        <taxon>Hexapoda</taxon>
        <taxon>Insecta</taxon>
        <taxon>Pterygota</taxon>
        <taxon>Neoptera</taxon>
        <taxon>Endopterygota</taxon>
        <taxon>Coleoptera</taxon>
        <taxon>Polyphaga</taxon>
        <taxon>Cucujiformia</taxon>
        <taxon>Chrysomeloidea</taxon>
        <taxon>Chrysomelidae</taxon>
        <taxon>Bruchinae</taxon>
        <taxon>Bruchini</taxon>
        <taxon>Callosobruchus</taxon>
    </lineage>
</organism>
<name>A0A653D6H4_CALMS</name>
<sequence>MMKYPSIILLLIVLLEFVSHYGQTTSYQFNHSRSRRQEVGQERALPEGLKDCDGGSCQYVDDYPQNKIDEALQKSLLFSQYFAARGQPDIGTRVGEPGKSLCSSHTQTYFYQKLSNTKGTDMYIVNHGNYKQGVQLEICEDDTSSCSSGDNLFDKKTKCEQKYSSRILLALGKDSEEVQFDTFKLPACCVCLLV</sequence>